<evidence type="ECO:0000313" key="6">
    <source>
        <dbReference type="EMBL" id="CAB4953165.1"/>
    </source>
</evidence>
<proteinExistence type="predicted"/>
<evidence type="ECO:0000313" key="5">
    <source>
        <dbReference type="EMBL" id="CAB4853562.1"/>
    </source>
</evidence>
<dbReference type="AlphaFoldDB" id="A0A6J7KC72"/>
<dbReference type="EMBL" id="CAEZYF010000016">
    <property type="protein sequence ID" value="CAB4734467.1"/>
    <property type="molecule type" value="Genomic_DNA"/>
</dbReference>
<dbReference type="EMBL" id="CAFAAV010000069">
    <property type="protein sequence ID" value="CAB4816409.1"/>
    <property type="molecule type" value="Genomic_DNA"/>
</dbReference>
<dbReference type="PROSITE" id="PS51819">
    <property type="entry name" value="VOC"/>
    <property type="match status" value="1"/>
</dbReference>
<evidence type="ECO:0000259" key="1">
    <source>
        <dbReference type="PROSITE" id="PS51819"/>
    </source>
</evidence>
<accession>A0A6J7KC72</accession>
<feature type="domain" description="VOC" evidence="1">
    <location>
        <begin position="1"/>
        <end position="115"/>
    </location>
</feature>
<evidence type="ECO:0000313" key="4">
    <source>
        <dbReference type="EMBL" id="CAB4816409.1"/>
    </source>
</evidence>
<sequence>MISSDVETTICFYQDVLGFPLLEMFENRDYPGSTHFFFDLGHGNTLAYFDLPGLDLGPYQEVLGGHHHLAISMERAEWEQARGRLTAAGIEHAHVDGSSLYFRGPDGERLELISDPLLEMYGKPVG</sequence>
<protein>
    <submittedName>
        <fullName evidence="6">Unannotated protein</fullName>
    </submittedName>
</protein>
<evidence type="ECO:0000313" key="2">
    <source>
        <dbReference type="EMBL" id="CAB4364552.1"/>
    </source>
</evidence>
<dbReference type="InterPro" id="IPR037523">
    <property type="entry name" value="VOC_core"/>
</dbReference>
<dbReference type="EMBL" id="CAESGF010000015">
    <property type="protein sequence ID" value="CAB4364552.1"/>
    <property type="molecule type" value="Genomic_DNA"/>
</dbReference>
<dbReference type="EMBL" id="CAFBOL010000022">
    <property type="protein sequence ID" value="CAB4985689.1"/>
    <property type="molecule type" value="Genomic_DNA"/>
</dbReference>
<dbReference type="EMBL" id="CAFBMT010000026">
    <property type="protein sequence ID" value="CAB4953165.1"/>
    <property type="molecule type" value="Genomic_DNA"/>
</dbReference>
<dbReference type="InterPro" id="IPR004360">
    <property type="entry name" value="Glyas_Fos-R_dOase_dom"/>
</dbReference>
<name>A0A6J7KC72_9ZZZZ</name>
<dbReference type="Pfam" id="PF00903">
    <property type="entry name" value="Glyoxalase"/>
    <property type="match status" value="1"/>
</dbReference>
<dbReference type="InterPro" id="IPR029068">
    <property type="entry name" value="Glyas_Bleomycin-R_OHBP_Dase"/>
</dbReference>
<evidence type="ECO:0000313" key="3">
    <source>
        <dbReference type="EMBL" id="CAB4734467.1"/>
    </source>
</evidence>
<organism evidence="6">
    <name type="scientific">freshwater metagenome</name>
    <dbReference type="NCBI Taxonomy" id="449393"/>
    <lineage>
        <taxon>unclassified sequences</taxon>
        <taxon>metagenomes</taxon>
        <taxon>ecological metagenomes</taxon>
    </lineage>
</organism>
<gene>
    <name evidence="3" type="ORF">UFOPK2656_02374</name>
    <name evidence="4" type="ORF">UFOPK3099_01104</name>
    <name evidence="5" type="ORF">UFOPK3267_03094</name>
    <name evidence="6" type="ORF">UFOPK3651_02993</name>
    <name evidence="7" type="ORF">UFOPK3931_01121</name>
    <name evidence="2" type="ORF">UFOPK4189_02311</name>
</gene>
<dbReference type="EMBL" id="CAFBIY010000281">
    <property type="protein sequence ID" value="CAB4853562.1"/>
    <property type="molecule type" value="Genomic_DNA"/>
</dbReference>
<dbReference type="Gene3D" id="3.10.180.10">
    <property type="entry name" value="2,3-Dihydroxybiphenyl 1,2-Dioxygenase, domain 1"/>
    <property type="match status" value="1"/>
</dbReference>
<evidence type="ECO:0000313" key="7">
    <source>
        <dbReference type="EMBL" id="CAB4985689.1"/>
    </source>
</evidence>
<reference evidence="6" key="1">
    <citation type="submission" date="2020-05" db="EMBL/GenBank/DDBJ databases">
        <authorList>
            <person name="Chiriac C."/>
            <person name="Salcher M."/>
            <person name="Ghai R."/>
            <person name="Kavagutti S V."/>
        </authorList>
    </citation>
    <scope>NUCLEOTIDE SEQUENCE</scope>
</reference>
<dbReference type="SUPFAM" id="SSF54593">
    <property type="entry name" value="Glyoxalase/Bleomycin resistance protein/Dihydroxybiphenyl dioxygenase"/>
    <property type="match status" value="1"/>
</dbReference>